<reference evidence="3 4" key="2">
    <citation type="journal article" date="2012" name="PLoS Pathog.">
        <title>Diverse lifestyles and strategies of plant pathogenesis encoded in the genomes of eighteen Dothideomycetes fungi.</title>
        <authorList>
            <person name="Ohm R.A."/>
            <person name="Feau N."/>
            <person name="Henrissat B."/>
            <person name="Schoch C.L."/>
            <person name="Horwitz B.A."/>
            <person name="Barry K.W."/>
            <person name="Condon B.J."/>
            <person name="Copeland A.C."/>
            <person name="Dhillon B."/>
            <person name="Glaser F."/>
            <person name="Hesse C.N."/>
            <person name="Kosti I."/>
            <person name="LaButti K."/>
            <person name="Lindquist E.A."/>
            <person name="Lucas S."/>
            <person name="Salamov A.A."/>
            <person name="Bradshaw R.E."/>
            <person name="Ciuffetti L."/>
            <person name="Hamelin R.C."/>
            <person name="Kema G.H.J."/>
            <person name="Lawrence C."/>
            <person name="Scott J.A."/>
            <person name="Spatafora J.W."/>
            <person name="Turgeon B.G."/>
            <person name="de Wit P.J.G.M."/>
            <person name="Zhong S."/>
            <person name="Goodwin S.B."/>
            <person name="Grigoriev I.V."/>
        </authorList>
    </citation>
    <scope>NUCLEOTIDE SEQUENCE [LARGE SCALE GENOMIC DNA]</scope>
    <source>
        <strain evidence="4">NZE10 / CBS 128990</strain>
    </source>
</reference>
<evidence type="ECO:0000313" key="3">
    <source>
        <dbReference type="EMBL" id="EME50189.1"/>
    </source>
</evidence>
<sequence length="296" mass="32456">MGCCHSRVQGPDSDVDPPDAVPRQSQSANQNQSISPPRATPRSGLPTSSTRPNQPLRAPSPLARSPKNVSNVLPPWTRSHLEKERQIFFETRVSGNLEVWTTLGQVCLLLRQNNLPDAQAILDATNISCPNGRFARGRGRSRDGRGKGGGVYDAQGLLYDIPDWVVVDPADIIEEEHEKEIDAGSDGAEDEVYEDKRDGIGPASPGKEDKGKGRADEVDMGEKVKVRCRLSTSQGDLLVDYWSRQPARYVAERIKEMTGQGKVKLMFMGKVVDEGKPLGECGWTGNHIVSVFVLNE</sequence>
<accession>N1Q5D4</accession>
<feature type="region of interest" description="Disordered" evidence="1">
    <location>
        <begin position="1"/>
        <end position="74"/>
    </location>
</feature>
<dbReference type="Gene3D" id="1.20.225.20">
    <property type="entry name" value="Ub domain-containing protein, DC-UbP/UBTD2, N-terminal domain"/>
    <property type="match status" value="1"/>
</dbReference>
<organism evidence="3 4">
    <name type="scientific">Dothistroma septosporum (strain NZE10 / CBS 128990)</name>
    <name type="common">Red band needle blight fungus</name>
    <name type="synonym">Mycosphaerella pini</name>
    <dbReference type="NCBI Taxonomy" id="675120"/>
    <lineage>
        <taxon>Eukaryota</taxon>
        <taxon>Fungi</taxon>
        <taxon>Dikarya</taxon>
        <taxon>Ascomycota</taxon>
        <taxon>Pezizomycotina</taxon>
        <taxon>Dothideomycetes</taxon>
        <taxon>Dothideomycetidae</taxon>
        <taxon>Mycosphaerellales</taxon>
        <taxon>Mycosphaerellaceae</taxon>
        <taxon>Dothistroma</taxon>
    </lineage>
</organism>
<dbReference type="Proteomes" id="UP000016933">
    <property type="component" value="Unassembled WGS sequence"/>
</dbReference>
<dbReference type="InterPro" id="IPR038169">
    <property type="entry name" value="DC-UbP/UBTD2_N_sf"/>
</dbReference>
<feature type="compositionally biased region" description="Low complexity" evidence="1">
    <location>
        <begin position="21"/>
        <end position="35"/>
    </location>
</feature>
<dbReference type="OrthoDB" id="1640476at2759"/>
<proteinExistence type="predicted"/>
<keyword evidence="4" id="KW-1185">Reference proteome</keyword>
<protein>
    <recommendedName>
        <fullName evidence="2">DC-UbP/UBTD2 N-terminal domain-containing protein</fullName>
    </recommendedName>
</protein>
<dbReference type="InterPro" id="IPR039869">
    <property type="entry name" value="UBTD1/2"/>
</dbReference>
<reference evidence="4" key="1">
    <citation type="journal article" date="2012" name="PLoS Genet.">
        <title>The genomes of the fungal plant pathogens Cladosporium fulvum and Dothistroma septosporum reveal adaptation to different hosts and lifestyles but also signatures of common ancestry.</title>
        <authorList>
            <person name="de Wit P.J.G.M."/>
            <person name="van der Burgt A."/>
            <person name="Oekmen B."/>
            <person name="Stergiopoulos I."/>
            <person name="Abd-Elsalam K.A."/>
            <person name="Aerts A.L."/>
            <person name="Bahkali A.H."/>
            <person name="Beenen H.G."/>
            <person name="Chettri P."/>
            <person name="Cox M.P."/>
            <person name="Datema E."/>
            <person name="de Vries R.P."/>
            <person name="Dhillon B."/>
            <person name="Ganley A.R."/>
            <person name="Griffiths S.A."/>
            <person name="Guo Y."/>
            <person name="Hamelin R.C."/>
            <person name="Henrissat B."/>
            <person name="Kabir M.S."/>
            <person name="Jashni M.K."/>
            <person name="Kema G."/>
            <person name="Klaubauf S."/>
            <person name="Lapidus A."/>
            <person name="Levasseur A."/>
            <person name="Lindquist E."/>
            <person name="Mehrabi R."/>
            <person name="Ohm R.A."/>
            <person name="Owen T.J."/>
            <person name="Salamov A."/>
            <person name="Schwelm A."/>
            <person name="Schijlen E."/>
            <person name="Sun H."/>
            <person name="van den Burg H.A."/>
            <person name="van Ham R.C.H.J."/>
            <person name="Zhang S."/>
            <person name="Goodwin S.B."/>
            <person name="Grigoriev I.V."/>
            <person name="Collemare J."/>
            <person name="Bradshaw R.E."/>
        </authorList>
    </citation>
    <scope>NUCLEOTIDE SEQUENCE [LARGE SCALE GENOMIC DNA]</scope>
    <source>
        <strain evidence="4">NZE10 / CBS 128990</strain>
    </source>
</reference>
<gene>
    <name evidence="3" type="ORF">DOTSEDRAFT_68901</name>
</gene>
<dbReference type="AlphaFoldDB" id="N1Q5D4"/>
<dbReference type="PANTHER" id="PTHR13609">
    <property type="entry name" value="UBIQUITIN DOMAIN CONTAINING 1 PROTEIN-RELATED"/>
    <property type="match status" value="1"/>
</dbReference>
<dbReference type="Pfam" id="PF16455">
    <property type="entry name" value="UBD"/>
    <property type="match status" value="1"/>
</dbReference>
<dbReference type="InterPro" id="IPR029071">
    <property type="entry name" value="Ubiquitin-like_domsf"/>
</dbReference>
<feature type="compositionally biased region" description="Basic and acidic residues" evidence="1">
    <location>
        <begin position="206"/>
        <end position="217"/>
    </location>
</feature>
<dbReference type="EMBL" id="KB446535">
    <property type="protein sequence ID" value="EME50189.1"/>
    <property type="molecule type" value="Genomic_DNA"/>
</dbReference>
<evidence type="ECO:0000259" key="2">
    <source>
        <dbReference type="Pfam" id="PF16455"/>
    </source>
</evidence>
<name>N1Q5D4_DOTSN</name>
<evidence type="ECO:0000313" key="4">
    <source>
        <dbReference type="Proteomes" id="UP000016933"/>
    </source>
</evidence>
<evidence type="ECO:0000256" key="1">
    <source>
        <dbReference type="SAM" id="MobiDB-lite"/>
    </source>
</evidence>
<dbReference type="HOGENOM" id="CLU_054816_1_0_1"/>
<dbReference type="eggNOG" id="KOG0013">
    <property type="taxonomic scope" value="Eukaryota"/>
</dbReference>
<dbReference type="OMA" id="GCMGRYL"/>
<dbReference type="InterPro" id="IPR032752">
    <property type="entry name" value="DC-UbP/UBTD2_N"/>
</dbReference>
<feature type="domain" description="DC-UbP/UBTD2 N-terminal" evidence="2">
    <location>
        <begin position="61"/>
        <end position="175"/>
    </location>
</feature>
<feature type="region of interest" description="Disordered" evidence="1">
    <location>
        <begin position="176"/>
        <end position="217"/>
    </location>
</feature>
<dbReference type="SUPFAM" id="SSF54236">
    <property type="entry name" value="Ubiquitin-like"/>
    <property type="match status" value="1"/>
</dbReference>